<sequence>MASPPCCPRGSHGPAAADTGYAAEGAWEEIAGMEVYVVGRREDARSILLGVSDVFGPRTGRHLRICDELARAVPGSVVVLPDLFHGSPIAKVWPGPISFTALETIPLLWRIRYRCGWANVWPDVERLLEAVGAQVGERVPVAAFGFCWGAWLVLKGCTTGRFAAGVGFHPSLDCSRLHATLTTPTTTAWPAR</sequence>
<protein>
    <recommendedName>
        <fullName evidence="1">Dienelactone hydrolase domain-containing protein</fullName>
    </recommendedName>
</protein>
<evidence type="ECO:0000259" key="1">
    <source>
        <dbReference type="Pfam" id="PF01738"/>
    </source>
</evidence>
<reference evidence="2" key="1">
    <citation type="submission" date="2023-10" db="EMBL/GenBank/DDBJ databases">
        <authorList>
            <person name="Chen Y."/>
            <person name="Shah S."/>
            <person name="Dougan E. K."/>
            <person name="Thang M."/>
            <person name="Chan C."/>
        </authorList>
    </citation>
    <scope>NUCLEOTIDE SEQUENCE [LARGE SCALE GENOMIC DNA]</scope>
</reference>
<dbReference type="PANTHER" id="PTHR17630:SF44">
    <property type="entry name" value="PROTEIN AIM2"/>
    <property type="match status" value="1"/>
</dbReference>
<evidence type="ECO:0000313" key="3">
    <source>
        <dbReference type="Proteomes" id="UP001189429"/>
    </source>
</evidence>
<dbReference type="Gene3D" id="3.40.50.1820">
    <property type="entry name" value="alpha/beta hydrolase"/>
    <property type="match status" value="1"/>
</dbReference>
<dbReference type="Pfam" id="PF01738">
    <property type="entry name" value="DLH"/>
    <property type="match status" value="1"/>
</dbReference>
<dbReference type="InterPro" id="IPR002925">
    <property type="entry name" value="Dienelactn_hydro"/>
</dbReference>
<comment type="caution">
    <text evidence="2">The sequence shown here is derived from an EMBL/GenBank/DDBJ whole genome shotgun (WGS) entry which is preliminary data.</text>
</comment>
<organism evidence="2 3">
    <name type="scientific">Prorocentrum cordatum</name>
    <dbReference type="NCBI Taxonomy" id="2364126"/>
    <lineage>
        <taxon>Eukaryota</taxon>
        <taxon>Sar</taxon>
        <taxon>Alveolata</taxon>
        <taxon>Dinophyceae</taxon>
        <taxon>Prorocentrales</taxon>
        <taxon>Prorocentraceae</taxon>
        <taxon>Prorocentrum</taxon>
    </lineage>
</organism>
<gene>
    <name evidence="2" type="ORF">PCOR1329_LOCUS35849</name>
</gene>
<dbReference type="EMBL" id="CAUYUJ010014375">
    <property type="protein sequence ID" value="CAK0840389.1"/>
    <property type="molecule type" value="Genomic_DNA"/>
</dbReference>
<feature type="domain" description="Dienelactone hydrolase" evidence="1">
    <location>
        <begin position="47"/>
        <end position="173"/>
    </location>
</feature>
<proteinExistence type="predicted"/>
<keyword evidence="3" id="KW-1185">Reference proteome</keyword>
<dbReference type="SUPFAM" id="SSF53474">
    <property type="entry name" value="alpha/beta-Hydrolases"/>
    <property type="match status" value="1"/>
</dbReference>
<name>A0ABN9T6A8_9DINO</name>
<dbReference type="Proteomes" id="UP001189429">
    <property type="component" value="Unassembled WGS sequence"/>
</dbReference>
<dbReference type="PANTHER" id="PTHR17630">
    <property type="entry name" value="DIENELACTONE HYDROLASE"/>
    <property type="match status" value="1"/>
</dbReference>
<accession>A0ABN9T6A8</accession>
<evidence type="ECO:0000313" key="2">
    <source>
        <dbReference type="EMBL" id="CAK0840389.1"/>
    </source>
</evidence>
<dbReference type="InterPro" id="IPR029058">
    <property type="entry name" value="AB_hydrolase_fold"/>
</dbReference>